<organism evidence="1 2">
    <name type="scientific">Lates japonicus</name>
    <name type="common">Japanese lates</name>
    <dbReference type="NCBI Taxonomy" id="270547"/>
    <lineage>
        <taxon>Eukaryota</taxon>
        <taxon>Metazoa</taxon>
        <taxon>Chordata</taxon>
        <taxon>Craniata</taxon>
        <taxon>Vertebrata</taxon>
        <taxon>Euteleostomi</taxon>
        <taxon>Actinopterygii</taxon>
        <taxon>Neopterygii</taxon>
        <taxon>Teleostei</taxon>
        <taxon>Neoteleostei</taxon>
        <taxon>Acanthomorphata</taxon>
        <taxon>Carangaria</taxon>
        <taxon>Carangaria incertae sedis</taxon>
        <taxon>Centropomidae</taxon>
        <taxon>Lates</taxon>
    </lineage>
</organism>
<accession>A0AAD3NF76</accession>
<dbReference type="Proteomes" id="UP001279410">
    <property type="component" value="Unassembled WGS sequence"/>
</dbReference>
<protein>
    <submittedName>
        <fullName evidence="1">Phosphatidylinositol 4-kinase alpha-like isoform X1</fullName>
    </submittedName>
</protein>
<gene>
    <name evidence="1" type="ORF">AKAME5_002265700</name>
</gene>
<evidence type="ECO:0000313" key="1">
    <source>
        <dbReference type="EMBL" id="GLD71335.1"/>
    </source>
</evidence>
<dbReference type="EMBL" id="BRZM01000561">
    <property type="protein sequence ID" value="GLD71335.1"/>
    <property type="molecule type" value="Genomic_DNA"/>
</dbReference>
<reference evidence="1" key="1">
    <citation type="submission" date="2022-08" db="EMBL/GenBank/DDBJ databases">
        <title>Genome sequencing of akame (Lates japonicus).</title>
        <authorList>
            <person name="Hashiguchi Y."/>
            <person name="Takahashi H."/>
        </authorList>
    </citation>
    <scope>NUCLEOTIDE SEQUENCE</scope>
    <source>
        <strain evidence="1">Kochi</strain>
    </source>
</reference>
<dbReference type="AlphaFoldDB" id="A0AAD3NF76"/>
<proteinExistence type="predicted"/>
<sequence>MGYVRVHPVGGTEVQLLAHQFIWNMKTNIFMDEEGHPRKIAGFQRGEERKEPVSEALSDIKVQPVPLLRPYSQLFTEMPGAQ</sequence>
<comment type="caution">
    <text evidence="1">The sequence shown here is derived from an EMBL/GenBank/DDBJ whole genome shotgun (WGS) entry which is preliminary data.</text>
</comment>
<keyword evidence="2" id="KW-1185">Reference proteome</keyword>
<name>A0AAD3NF76_LATJO</name>
<evidence type="ECO:0000313" key="2">
    <source>
        <dbReference type="Proteomes" id="UP001279410"/>
    </source>
</evidence>